<evidence type="ECO:0000313" key="2">
    <source>
        <dbReference type="Proteomes" id="UP000094565"/>
    </source>
</evidence>
<reference evidence="1 2" key="1">
    <citation type="submission" date="2016-02" db="EMBL/GenBank/DDBJ databases">
        <title>Comparative genomic and transcriptomic foundation for Pichia pastoris.</title>
        <authorList>
            <person name="Love K.R."/>
            <person name="Shah K.A."/>
            <person name="Whittaker C.A."/>
            <person name="Wu J."/>
            <person name="Bartlett M.C."/>
            <person name="Ma D."/>
            <person name="Leeson R.L."/>
            <person name="Priest M."/>
            <person name="Young S.K."/>
            <person name="Love J.C."/>
        </authorList>
    </citation>
    <scope>NUCLEOTIDE SEQUENCE [LARGE SCALE GENOMIC DNA]</scope>
    <source>
        <strain evidence="1 2">ATCC 28485</strain>
    </source>
</reference>
<dbReference type="EMBL" id="CP014587">
    <property type="protein sequence ID" value="ANZ77543.1"/>
    <property type="molecule type" value="Genomic_DNA"/>
</dbReference>
<evidence type="ECO:0000313" key="1">
    <source>
        <dbReference type="EMBL" id="ANZ77543.1"/>
    </source>
</evidence>
<name>A0A1B2JHT9_PICPA</name>
<protein>
    <submittedName>
        <fullName evidence="1">BA75_04403T0</fullName>
    </submittedName>
</protein>
<sequence length="349" mass="39371">MFRSELSLDGENIWTIKSAVCAYRQLQKLPPALSSTLPIHIERLIKDVSLTQSNSEDLYDGKPYYKPSLKFTLPVMLSPILPDRYGGFGSSLMPLLSPTLPPRLESKVASHNLSIRADRLQTRGNKMSQKVTENKSSKLGALGVSCIDSVRYKVTSHAKREQIVPQKQKVKPIPVLQCKIKINYTKLAQFCRHRSDLKLLKGSSELFQGVLAGLDALLLFCRAYSDDILVDNWQEMVNYAHFLQSKNNDQIVNGVLLLLQCAMLRHINKLLVSNKNYKSIADEYITNDLKAEDLFRKGIVLVPNSQLSQITEGNFRLLAPYQLKAVQKLVVGVLELKTNTKRLSWCAVE</sequence>
<gene>
    <name evidence="1" type="ORF">ATY40_BA7504403</name>
</gene>
<keyword evidence="2" id="KW-1185">Reference proteome</keyword>
<accession>A0A1B2JHT9</accession>
<organism evidence="1 2">
    <name type="scientific">Komagataella pastoris</name>
    <name type="common">Yeast</name>
    <name type="synonym">Pichia pastoris</name>
    <dbReference type="NCBI Taxonomy" id="4922"/>
    <lineage>
        <taxon>Eukaryota</taxon>
        <taxon>Fungi</taxon>
        <taxon>Dikarya</taxon>
        <taxon>Ascomycota</taxon>
        <taxon>Saccharomycotina</taxon>
        <taxon>Pichiomycetes</taxon>
        <taxon>Pichiales</taxon>
        <taxon>Pichiaceae</taxon>
        <taxon>Komagataella</taxon>
    </lineage>
</organism>
<proteinExistence type="predicted"/>
<dbReference type="OrthoDB" id="10321770at2759"/>
<dbReference type="AlphaFoldDB" id="A0A1B2JHT9"/>
<dbReference type="Proteomes" id="UP000094565">
    <property type="component" value="Chromosome 4"/>
</dbReference>